<dbReference type="RefSeq" id="WP_168489110.1">
    <property type="nucleotide sequence ID" value="NZ_JAAZSQ010000031.1"/>
</dbReference>
<protein>
    <submittedName>
        <fullName evidence="1">Uncharacterized protein</fullName>
    </submittedName>
</protein>
<dbReference type="AlphaFoldDB" id="A0A7X6QMG7"/>
<sequence>MNLEERHGRPYGRGSWLIDAFMAYAWVPQELAAPGTRLEISYFGRRQAGTVRPDALFDPDMTHIRR</sequence>
<evidence type="ECO:0000313" key="2">
    <source>
        <dbReference type="Proteomes" id="UP000544090"/>
    </source>
</evidence>
<accession>A0A7X6QMG7</accession>
<reference evidence="1 2" key="1">
    <citation type="submission" date="2020-04" db="EMBL/GenBank/DDBJ databases">
        <title>Arthrobacter sp. nov.</title>
        <authorList>
            <person name="Liu S."/>
        </authorList>
    </citation>
    <scope>NUCLEOTIDE SEQUENCE [LARGE SCALE GENOMIC DNA]</scope>
    <source>
        <strain evidence="1 2">E918</strain>
    </source>
</reference>
<gene>
    <name evidence="1" type="ORF">HGG74_19630</name>
</gene>
<proteinExistence type="predicted"/>
<keyword evidence="2" id="KW-1185">Reference proteome</keyword>
<dbReference type="SUPFAM" id="SSF101790">
    <property type="entry name" value="Aminomethyltransferase beta-barrel domain"/>
    <property type="match status" value="1"/>
</dbReference>
<comment type="caution">
    <text evidence="1">The sequence shown here is derived from an EMBL/GenBank/DDBJ whole genome shotgun (WGS) entry which is preliminary data.</text>
</comment>
<dbReference type="Gene3D" id="2.40.30.110">
    <property type="entry name" value="Aminomethyltransferase beta-barrel domains"/>
    <property type="match status" value="1"/>
</dbReference>
<dbReference type="Proteomes" id="UP000544090">
    <property type="component" value="Unassembled WGS sequence"/>
</dbReference>
<dbReference type="InterPro" id="IPR029043">
    <property type="entry name" value="GcvT/YgfZ_C"/>
</dbReference>
<organism evidence="1 2">
    <name type="scientific">Arthrobacter mobilis</name>
    <dbReference type="NCBI Taxonomy" id="2724944"/>
    <lineage>
        <taxon>Bacteria</taxon>
        <taxon>Bacillati</taxon>
        <taxon>Actinomycetota</taxon>
        <taxon>Actinomycetes</taxon>
        <taxon>Micrococcales</taxon>
        <taxon>Micrococcaceae</taxon>
        <taxon>Arthrobacter</taxon>
    </lineage>
</organism>
<dbReference type="EMBL" id="JAAZSQ010000031">
    <property type="protein sequence ID" value="NKX56689.1"/>
    <property type="molecule type" value="Genomic_DNA"/>
</dbReference>
<evidence type="ECO:0000313" key="1">
    <source>
        <dbReference type="EMBL" id="NKX56689.1"/>
    </source>
</evidence>
<name>A0A7X6QMG7_9MICC</name>